<dbReference type="EC" id="7.1.1.-" evidence="5"/>
<comment type="function">
    <text evidence="5">NDH-1 shuttles electrons from NADH, via FMN and iron-sulfur (Fe-S) centers, to quinones in the respiratory chain. The immediate electron acceptor for the enzyme in this species is believed to be ubiquinone. Couples the redox reaction to proton translocation (for every two electrons transferred, four hydrogen ions are translocated across the cytoplasmic membrane), and thus conserves the redox energy in a proton gradient.</text>
</comment>
<dbReference type="NCBIfam" id="NF004442">
    <property type="entry name" value="PRK05777.1-5"/>
    <property type="match status" value="1"/>
</dbReference>
<reference evidence="8 9" key="1">
    <citation type="journal article" date="2021" name="Int. J. Syst. Evol. Microbiol.">
        <title>Steroidobacter gossypii sp. nov., isolated from soil of cotton cropping field.</title>
        <authorList>
            <person name="Huang R."/>
            <person name="Yang S."/>
            <person name="Zhen C."/>
            <person name="Liu W."/>
        </authorList>
    </citation>
    <scope>NUCLEOTIDE SEQUENCE [LARGE SCALE GENOMIC DNA]</scope>
    <source>
        <strain evidence="8 9">S1-65</strain>
    </source>
</reference>
<feature type="transmembrane region" description="Helical" evidence="5">
    <location>
        <begin position="276"/>
        <end position="295"/>
    </location>
</feature>
<feature type="transmembrane region" description="Helical" evidence="5">
    <location>
        <begin position="206"/>
        <end position="231"/>
    </location>
</feature>
<keyword evidence="5" id="KW-1278">Translocase</keyword>
<evidence type="ECO:0000256" key="2">
    <source>
        <dbReference type="ARBA" id="ARBA00022692"/>
    </source>
</evidence>
<comment type="similarity">
    <text evidence="5">Belongs to the complex I subunit 2 family.</text>
</comment>
<dbReference type="PANTHER" id="PTHR22773">
    <property type="entry name" value="NADH DEHYDROGENASE"/>
    <property type="match status" value="1"/>
</dbReference>
<dbReference type="PRINTS" id="PR01434">
    <property type="entry name" value="NADHDHGNASE5"/>
</dbReference>
<evidence type="ECO:0000256" key="4">
    <source>
        <dbReference type="ARBA" id="ARBA00023136"/>
    </source>
</evidence>
<gene>
    <name evidence="5 8" type="primary">nuoN</name>
    <name evidence="8" type="ORF">JM946_10795</name>
</gene>
<feature type="domain" description="NADH:quinone oxidoreductase/Mrp antiporter transmembrane" evidence="7">
    <location>
        <begin position="127"/>
        <end position="420"/>
    </location>
</feature>
<accession>A0ABS1WW87</accession>
<keyword evidence="9" id="KW-1185">Reference proteome</keyword>
<keyword evidence="5" id="KW-0520">NAD</keyword>
<comment type="catalytic activity">
    <reaction evidence="5">
        <text>a quinone + NADH + 5 H(+)(in) = a quinol + NAD(+) + 4 H(+)(out)</text>
        <dbReference type="Rhea" id="RHEA:57888"/>
        <dbReference type="ChEBI" id="CHEBI:15378"/>
        <dbReference type="ChEBI" id="CHEBI:24646"/>
        <dbReference type="ChEBI" id="CHEBI:57540"/>
        <dbReference type="ChEBI" id="CHEBI:57945"/>
        <dbReference type="ChEBI" id="CHEBI:132124"/>
    </reaction>
</comment>
<evidence type="ECO:0000256" key="6">
    <source>
        <dbReference type="RuleBase" id="RU000320"/>
    </source>
</evidence>
<feature type="transmembrane region" description="Helical" evidence="5">
    <location>
        <begin position="108"/>
        <end position="125"/>
    </location>
</feature>
<feature type="transmembrane region" description="Helical" evidence="5">
    <location>
        <begin position="459"/>
        <end position="479"/>
    </location>
</feature>
<protein>
    <recommendedName>
        <fullName evidence="5">NADH-quinone oxidoreductase subunit N</fullName>
        <ecNumber evidence="5">7.1.1.-</ecNumber>
    </recommendedName>
    <alternativeName>
        <fullName evidence="5">NADH dehydrogenase I subunit N</fullName>
    </alternativeName>
    <alternativeName>
        <fullName evidence="5">NDH-1 subunit N</fullName>
    </alternativeName>
</protein>
<dbReference type="RefSeq" id="WP_203167293.1">
    <property type="nucleotide sequence ID" value="NZ_JAEVLS010000002.1"/>
</dbReference>
<keyword evidence="5" id="KW-0813">Transport</keyword>
<comment type="caution">
    <text evidence="8">The sequence shown here is derived from an EMBL/GenBank/DDBJ whole genome shotgun (WGS) entry which is preliminary data.</text>
</comment>
<evidence type="ECO:0000259" key="7">
    <source>
        <dbReference type="Pfam" id="PF00361"/>
    </source>
</evidence>
<keyword evidence="5" id="KW-0874">Quinone</keyword>
<dbReference type="EMBL" id="JAEVLS010000002">
    <property type="protein sequence ID" value="MBM0105241.1"/>
    <property type="molecule type" value="Genomic_DNA"/>
</dbReference>
<feature type="transmembrane region" description="Helical" evidence="5">
    <location>
        <begin position="302"/>
        <end position="322"/>
    </location>
</feature>
<keyword evidence="5" id="KW-1003">Cell membrane</keyword>
<keyword evidence="5" id="KW-0830">Ubiquinone</keyword>
<feature type="transmembrane region" description="Helical" evidence="5">
    <location>
        <begin position="243"/>
        <end position="264"/>
    </location>
</feature>
<feature type="transmembrane region" description="Helical" evidence="5">
    <location>
        <begin position="407"/>
        <end position="427"/>
    </location>
</feature>
<feature type="transmembrane region" description="Helical" evidence="5">
    <location>
        <begin position="372"/>
        <end position="395"/>
    </location>
</feature>
<dbReference type="InterPro" id="IPR001750">
    <property type="entry name" value="ND/Mrp_TM"/>
</dbReference>
<feature type="transmembrane region" description="Helical" evidence="5">
    <location>
        <begin position="12"/>
        <end position="33"/>
    </location>
</feature>
<keyword evidence="4 5" id="KW-0472">Membrane</keyword>
<sequence length="480" mass="51352">MQEVVTSFGMQAAAAEIFLLTAICVILLVDVFLSDSKRWITYGLTLLTLAGSAFVTVKYAVDGRVTAFDGMFVADPMGDVLKLFSYGTVAVSLLYSHDYLKRNGLFRGEFFILALVALLGVMVMVSAGSLLTVYLGVELLSLSLYAMVAFDRDSGVAAESAMKYFVLGAISSGALLYGFSILYGVTGTLQLDELAVGVREVGAGNLGLVFGLAFVIVGIAFKFGAVPFHMWVPDVYHGAPTPVTLFIGSAPKIASFVLAIRVLAEGLDAMVASWQNMLIAISVASMIVGNVVAIAQTNLKRMLAYSTISHVGFILLGILAGTNDGYRAAMFYTLTYVIMAVGSFGMILLLSREGFEGDQLEDFKGLQRKSPWFAAMMMMLMFSTAGVPPFVGFWAKIAVLGAVVDVGLVWLAAVSVLLSVVAAFYYLRIIKLMYFDEPSDTYAIQADGTLRTVLSANGLAVLALGIFPSVLLDLCARVLP</sequence>
<keyword evidence="3 5" id="KW-1133">Transmembrane helix</keyword>
<name>A0ABS1WW87_9GAMM</name>
<keyword evidence="2 5" id="KW-0812">Transmembrane</keyword>
<dbReference type="InterPro" id="IPR010096">
    <property type="entry name" value="NADH-Q_OxRdtase_suN/2"/>
</dbReference>
<dbReference type="Pfam" id="PF00361">
    <property type="entry name" value="Proton_antipo_M"/>
    <property type="match status" value="1"/>
</dbReference>
<evidence type="ECO:0000256" key="5">
    <source>
        <dbReference type="HAMAP-Rule" id="MF_00445"/>
    </source>
</evidence>
<evidence type="ECO:0000313" key="8">
    <source>
        <dbReference type="EMBL" id="MBM0105241.1"/>
    </source>
</evidence>
<dbReference type="HAMAP" id="MF_00445">
    <property type="entry name" value="NDH1_NuoN_1"/>
    <property type="match status" value="1"/>
</dbReference>
<comment type="subunit">
    <text evidence="5">NDH-1 is composed of 14 different subunits. Subunits NuoA, H, J, K, L, M, N constitute the membrane sector of the complex.</text>
</comment>
<proteinExistence type="inferred from homology"/>
<dbReference type="NCBIfam" id="TIGR01770">
    <property type="entry name" value="NDH_I_N"/>
    <property type="match status" value="1"/>
</dbReference>
<feature type="transmembrane region" description="Helical" evidence="5">
    <location>
        <begin position="162"/>
        <end position="186"/>
    </location>
</feature>
<evidence type="ECO:0000313" key="9">
    <source>
        <dbReference type="Proteomes" id="UP000661077"/>
    </source>
</evidence>
<comment type="subcellular location">
    <subcellularLocation>
        <location evidence="5">Cell membrane</location>
        <topology evidence="5">Multi-pass membrane protein</topology>
    </subcellularLocation>
    <subcellularLocation>
        <location evidence="1">Endomembrane system</location>
        <topology evidence="1">Multi-pass membrane protein</topology>
    </subcellularLocation>
    <subcellularLocation>
        <location evidence="6">Membrane</location>
        <topology evidence="6">Multi-pass membrane protein</topology>
    </subcellularLocation>
</comment>
<organism evidence="8 9">
    <name type="scientific">Steroidobacter gossypii</name>
    <dbReference type="NCBI Taxonomy" id="2805490"/>
    <lineage>
        <taxon>Bacteria</taxon>
        <taxon>Pseudomonadati</taxon>
        <taxon>Pseudomonadota</taxon>
        <taxon>Gammaproteobacteria</taxon>
        <taxon>Steroidobacterales</taxon>
        <taxon>Steroidobacteraceae</taxon>
        <taxon>Steroidobacter</taxon>
    </lineage>
</organism>
<evidence type="ECO:0000256" key="3">
    <source>
        <dbReference type="ARBA" id="ARBA00022989"/>
    </source>
</evidence>
<keyword evidence="8" id="KW-0560">Oxidoreductase</keyword>
<dbReference type="Proteomes" id="UP000661077">
    <property type="component" value="Unassembled WGS sequence"/>
</dbReference>
<feature type="transmembrane region" description="Helical" evidence="5">
    <location>
        <begin position="40"/>
        <end position="60"/>
    </location>
</feature>
<dbReference type="GO" id="GO:0016491">
    <property type="term" value="F:oxidoreductase activity"/>
    <property type="evidence" value="ECO:0007669"/>
    <property type="project" value="UniProtKB-KW"/>
</dbReference>
<evidence type="ECO:0000256" key="1">
    <source>
        <dbReference type="ARBA" id="ARBA00004127"/>
    </source>
</evidence>
<feature type="transmembrane region" description="Helical" evidence="5">
    <location>
        <begin position="328"/>
        <end position="351"/>
    </location>
</feature>